<feature type="region of interest" description="Disordered" evidence="1">
    <location>
        <begin position="11"/>
        <end position="39"/>
    </location>
</feature>
<proteinExistence type="predicted"/>
<organism evidence="2 3">
    <name type="scientific">Penicillium brevicompactum</name>
    <dbReference type="NCBI Taxonomy" id="5074"/>
    <lineage>
        <taxon>Eukaryota</taxon>
        <taxon>Fungi</taxon>
        <taxon>Dikarya</taxon>
        <taxon>Ascomycota</taxon>
        <taxon>Pezizomycotina</taxon>
        <taxon>Eurotiomycetes</taxon>
        <taxon>Eurotiomycetidae</taxon>
        <taxon>Eurotiales</taxon>
        <taxon>Aspergillaceae</taxon>
        <taxon>Penicillium</taxon>
    </lineage>
</organism>
<keyword evidence="3" id="KW-1185">Reference proteome</keyword>
<gene>
    <name evidence="2" type="ORF">N7541_001969</name>
</gene>
<dbReference type="AlphaFoldDB" id="A0A9W9RKB1"/>
<evidence type="ECO:0000256" key="1">
    <source>
        <dbReference type="SAM" id="MobiDB-lite"/>
    </source>
</evidence>
<sequence length="99" mass="11213">MITWIYPTFQEQNAGGRRPPAPNAMRGNRNATESHHAPDVFNAESPIYAAGLKKKQLCLPRNQCLQRTPKVQSWDNSTLPEEHQAFSETLILVTKWQPG</sequence>
<dbReference type="Proteomes" id="UP001148299">
    <property type="component" value="Unassembled WGS sequence"/>
</dbReference>
<evidence type="ECO:0000313" key="2">
    <source>
        <dbReference type="EMBL" id="KAJ5361125.1"/>
    </source>
</evidence>
<reference evidence="2" key="1">
    <citation type="submission" date="2022-12" db="EMBL/GenBank/DDBJ databases">
        <authorList>
            <person name="Petersen C."/>
        </authorList>
    </citation>
    <scope>NUCLEOTIDE SEQUENCE</scope>
    <source>
        <strain evidence="2">IBT 35675</strain>
    </source>
</reference>
<accession>A0A9W9RKB1</accession>
<reference evidence="2" key="2">
    <citation type="journal article" date="2023" name="IMA Fungus">
        <title>Comparative genomic study of the Penicillium genus elucidates a diverse pangenome and 15 lateral gene transfer events.</title>
        <authorList>
            <person name="Petersen C."/>
            <person name="Sorensen T."/>
            <person name="Nielsen M.R."/>
            <person name="Sondergaard T.E."/>
            <person name="Sorensen J.L."/>
            <person name="Fitzpatrick D.A."/>
            <person name="Frisvad J.C."/>
            <person name="Nielsen K.L."/>
        </authorList>
    </citation>
    <scope>NUCLEOTIDE SEQUENCE</scope>
    <source>
        <strain evidence="2">IBT 35675</strain>
    </source>
</reference>
<dbReference type="EMBL" id="JAPZBR010000002">
    <property type="protein sequence ID" value="KAJ5361125.1"/>
    <property type="molecule type" value="Genomic_DNA"/>
</dbReference>
<protein>
    <submittedName>
        <fullName evidence="2">Uncharacterized protein</fullName>
    </submittedName>
</protein>
<comment type="caution">
    <text evidence="2">The sequence shown here is derived from an EMBL/GenBank/DDBJ whole genome shotgun (WGS) entry which is preliminary data.</text>
</comment>
<evidence type="ECO:0000313" key="3">
    <source>
        <dbReference type="Proteomes" id="UP001148299"/>
    </source>
</evidence>
<name>A0A9W9RKB1_PENBR</name>